<feature type="compositionally biased region" description="Polar residues" evidence="1">
    <location>
        <begin position="615"/>
        <end position="624"/>
    </location>
</feature>
<dbReference type="OrthoDB" id="5578382at2759"/>
<feature type="compositionally biased region" description="Gly residues" evidence="1">
    <location>
        <begin position="256"/>
        <end position="273"/>
    </location>
</feature>
<feature type="region of interest" description="Disordered" evidence="1">
    <location>
        <begin position="603"/>
        <end position="630"/>
    </location>
</feature>
<keyword evidence="3" id="KW-1185">Reference proteome</keyword>
<organism evidence="2 3">
    <name type="scientific">Coemansia guatemalensis</name>
    <dbReference type="NCBI Taxonomy" id="2761395"/>
    <lineage>
        <taxon>Eukaryota</taxon>
        <taxon>Fungi</taxon>
        <taxon>Fungi incertae sedis</taxon>
        <taxon>Zoopagomycota</taxon>
        <taxon>Kickxellomycotina</taxon>
        <taxon>Kickxellomycetes</taxon>
        <taxon>Kickxellales</taxon>
        <taxon>Kickxellaceae</taxon>
        <taxon>Coemansia</taxon>
    </lineage>
</organism>
<feature type="region of interest" description="Disordered" evidence="1">
    <location>
        <begin position="179"/>
        <end position="278"/>
    </location>
</feature>
<feature type="compositionally biased region" description="Polar residues" evidence="1">
    <location>
        <begin position="553"/>
        <end position="569"/>
    </location>
</feature>
<gene>
    <name evidence="2" type="ORF">H4R20_003231</name>
</gene>
<dbReference type="Proteomes" id="UP001140094">
    <property type="component" value="Unassembled WGS sequence"/>
</dbReference>
<accession>A0A9W8LT84</accession>
<name>A0A9W8LT84_9FUNG</name>
<feature type="compositionally biased region" description="Polar residues" evidence="1">
    <location>
        <begin position="478"/>
        <end position="488"/>
    </location>
</feature>
<evidence type="ECO:0000256" key="1">
    <source>
        <dbReference type="SAM" id="MobiDB-lite"/>
    </source>
</evidence>
<evidence type="ECO:0000313" key="2">
    <source>
        <dbReference type="EMBL" id="KAJ2802563.1"/>
    </source>
</evidence>
<comment type="caution">
    <text evidence="2">The sequence shown here is derived from an EMBL/GenBank/DDBJ whole genome shotgun (WGS) entry which is preliminary data.</text>
</comment>
<proteinExistence type="predicted"/>
<reference evidence="2" key="1">
    <citation type="submission" date="2022-07" db="EMBL/GenBank/DDBJ databases">
        <title>Phylogenomic reconstructions and comparative analyses of Kickxellomycotina fungi.</title>
        <authorList>
            <person name="Reynolds N.K."/>
            <person name="Stajich J.E."/>
            <person name="Barry K."/>
            <person name="Grigoriev I.V."/>
            <person name="Crous P."/>
            <person name="Smith M.E."/>
        </authorList>
    </citation>
    <scope>NUCLEOTIDE SEQUENCE</scope>
    <source>
        <strain evidence="2">NRRL 1565</strain>
    </source>
</reference>
<feature type="region of interest" description="Disordered" evidence="1">
    <location>
        <begin position="788"/>
        <end position="821"/>
    </location>
</feature>
<protein>
    <submittedName>
        <fullName evidence="2">Uncharacterized protein</fullName>
    </submittedName>
</protein>
<feature type="compositionally biased region" description="Polar residues" evidence="1">
    <location>
        <begin position="495"/>
        <end position="504"/>
    </location>
</feature>
<evidence type="ECO:0000313" key="3">
    <source>
        <dbReference type="Proteomes" id="UP001140094"/>
    </source>
</evidence>
<dbReference type="AlphaFoldDB" id="A0A9W8LT84"/>
<feature type="compositionally biased region" description="Polar residues" evidence="1">
    <location>
        <begin position="35"/>
        <end position="54"/>
    </location>
</feature>
<feature type="region of interest" description="Disordered" evidence="1">
    <location>
        <begin position="1"/>
        <end position="85"/>
    </location>
</feature>
<dbReference type="EMBL" id="JANBUO010000642">
    <property type="protein sequence ID" value="KAJ2802563.1"/>
    <property type="molecule type" value="Genomic_DNA"/>
</dbReference>
<feature type="region of interest" description="Disordered" evidence="1">
    <location>
        <begin position="550"/>
        <end position="589"/>
    </location>
</feature>
<feature type="region of interest" description="Disordered" evidence="1">
    <location>
        <begin position="476"/>
        <end position="506"/>
    </location>
</feature>
<sequence length="821" mass="84874">MKAPPSEAHPRKRVTDQKSMDEGSNPSTTTTTTTKAGNSNNSALSTEQIESSGNDGAALPSAIETKEGSDEQSNITECAPRQSPPTFRYTIEELLALRESHLVQAPADFSSNTPLRPGVQVKVAETNQGAGGAKSTAKGPYFGLEHIVKAQTDGSAGPQRSWPQTNRLQGASLRGVGIGRGTASAEVPGHEGAKAGNNSHHGRGSGSIAGTPGAKGHQDKGGGPQTGARHHGREHSGMETRSWRSTGNSRHNGSMHHGGGGYGPDSRNDGGGQPEWMDDSIAYDESQSAKRMQDLEEWKRRMREGAGGGVVAGNSGEAYMHGDQQLLADDTRAMRESRFLRLFSANEPQQGGAAVDPLGAAMPPEAHPQQLEGHLQQLQGSAVDGVPQQQEDQISKLFKVFGDKVSVSGHVDSAAMLASAAPQAQAQVLGNGTAAGEYAPGLNEATQAATQRVKSASPAPINEALRGIVPTSVFRKSVQPSSAPNTTAAAKRPESSASSRSGTPARNLPSWLVELSRGSASPSTIQPSATSGALGSRDLVHTLEQEFPALSLDPQQGDRQSISSLSVQASVGVPSEANGGSVRRGSGELHDADQAAGIAAVAGGGSTAQAAPAPSNVSRVTSAAPQEPMQMPPVVPPQGMMGVPPPPPHMMMTDGSMLPGMVNAPPMPGQMPPMGMVPPPGHPMGFHPNMMFGMMPPHGMYGGMAPPVNMAPPPQLNGVPAPTSEQQQHLLMMKMLSEMPPGMVFGQMGSALPQMPPTHIPAHTAGLPPMYTAAMTYPNMSAAVAAPGAANANGATGAASQAAAFAQPLQHPQQQHPQQQD</sequence>